<gene>
    <name evidence="3" type="ORF">AWB90_08615</name>
</gene>
<protein>
    <submittedName>
        <fullName evidence="3">Thioesterase</fullName>
    </submittedName>
</protein>
<dbReference type="Gene3D" id="2.40.160.210">
    <property type="entry name" value="Acyl-CoA thioesterase, double hotdog domain"/>
    <property type="match status" value="1"/>
</dbReference>
<dbReference type="RefSeq" id="WP_085244557.1">
    <property type="nucleotide sequence ID" value="NZ_LQPN01000033.1"/>
</dbReference>
<feature type="domain" description="Acyl-CoA thioesterase-like N-terminal HotDog" evidence="1">
    <location>
        <begin position="27"/>
        <end position="114"/>
    </location>
</feature>
<evidence type="ECO:0000313" key="4">
    <source>
        <dbReference type="Proteomes" id="UP000193285"/>
    </source>
</evidence>
<name>A0A1X2AFA7_9MYCO</name>
<dbReference type="EMBL" id="LQPN01000033">
    <property type="protein sequence ID" value="ORW50047.1"/>
    <property type="molecule type" value="Genomic_DNA"/>
</dbReference>
<dbReference type="Pfam" id="PF20789">
    <property type="entry name" value="4HBT_3C"/>
    <property type="match status" value="1"/>
</dbReference>
<dbReference type="InterPro" id="IPR042171">
    <property type="entry name" value="Acyl-CoA_hotdog"/>
</dbReference>
<dbReference type="InterPro" id="IPR049450">
    <property type="entry name" value="ACOT8-like_C"/>
</dbReference>
<dbReference type="Proteomes" id="UP000193285">
    <property type="component" value="Unassembled WGS sequence"/>
</dbReference>
<accession>A0A1X2AFA7</accession>
<organism evidence="3 4">
    <name type="scientific">Mycobacterium paraense</name>
    <dbReference type="NCBI Taxonomy" id="767916"/>
    <lineage>
        <taxon>Bacteria</taxon>
        <taxon>Bacillati</taxon>
        <taxon>Actinomycetota</taxon>
        <taxon>Actinomycetes</taxon>
        <taxon>Mycobacteriales</taxon>
        <taxon>Mycobacteriaceae</taxon>
        <taxon>Mycobacterium</taxon>
        <taxon>Mycobacterium simiae complex</taxon>
    </lineage>
</organism>
<dbReference type="SUPFAM" id="SSF54637">
    <property type="entry name" value="Thioesterase/thiol ester dehydrase-isomerase"/>
    <property type="match status" value="1"/>
</dbReference>
<dbReference type="AlphaFoldDB" id="A0A1X2AFA7"/>
<sequence length="268" mass="29609">MTDAYYELADPHDPLGERFSASDHVISTWSPTMQNAAPVSALLVRALERCGPRDDARLSRVVVDLLGPVPVAGPLWVRAHVERPGTKIELLNAQMLAPGPDGRPRPVANAIAWRFQVGDAAELFFTPAPPLRPVGEGRLRHPDNDANQTYIQSLDWRWLNDILNDVPGECWARPIVDLVQGESMTPMQRLFAVADIANGMGSRLSVAEWLFLNTDLTVHIHRVPDGEWVGVRAENHYGRDGVGVSIATLFDQRGAVAALQQAQLVRRR</sequence>
<dbReference type="OrthoDB" id="1413770at2"/>
<dbReference type="InterPro" id="IPR029069">
    <property type="entry name" value="HotDog_dom_sf"/>
</dbReference>
<evidence type="ECO:0000259" key="1">
    <source>
        <dbReference type="Pfam" id="PF13622"/>
    </source>
</evidence>
<proteinExistence type="predicted"/>
<feature type="domain" description="Acyl-CoA thioesterase-like C-terminal" evidence="2">
    <location>
        <begin position="143"/>
        <end position="262"/>
    </location>
</feature>
<comment type="caution">
    <text evidence="3">The sequence shown here is derived from an EMBL/GenBank/DDBJ whole genome shotgun (WGS) entry which is preliminary data.</text>
</comment>
<dbReference type="InterPro" id="IPR049449">
    <property type="entry name" value="TesB_ACOT8-like_N"/>
</dbReference>
<dbReference type="STRING" id="767916.AWB91_02915"/>
<dbReference type="Pfam" id="PF13622">
    <property type="entry name" value="4HBT_3"/>
    <property type="match status" value="1"/>
</dbReference>
<evidence type="ECO:0000313" key="3">
    <source>
        <dbReference type="EMBL" id="ORW50047.1"/>
    </source>
</evidence>
<evidence type="ECO:0000259" key="2">
    <source>
        <dbReference type="Pfam" id="PF20789"/>
    </source>
</evidence>
<reference evidence="3 4" key="1">
    <citation type="journal article" date="2015" name="Emerg. Microbes Infect.">
        <title>Characterization of 17 strains belonging to the Mycobacterium simiae complex and description of Mycobacterium paraense sp. nov.</title>
        <authorList>
            <person name="Fusco da Costa A.R."/>
            <person name="Fedrizzi T."/>
            <person name="Lopes M.L."/>
            <person name="Pecorari M."/>
            <person name="Oliveira da Costa W.L."/>
            <person name="Giacobazzi E."/>
            <person name="da Costa Bahia J.R."/>
            <person name="De Sanctis V."/>
            <person name="Batista Lima K.V."/>
            <person name="Bertorelli R."/>
            <person name="Grottola A."/>
            <person name="Fabio A."/>
            <person name="Mariottini A."/>
            <person name="Ferretti P."/>
            <person name="Di Leva F."/>
            <person name="Fregni Serpini G."/>
            <person name="Tagliazucchi S."/>
            <person name="Rumpianesi F."/>
            <person name="Jousson O."/>
            <person name="Segata N."/>
            <person name="Tortoli E."/>
        </authorList>
    </citation>
    <scope>NUCLEOTIDE SEQUENCE [LARGE SCALE GENOMIC DNA]</scope>
    <source>
        <strain evidence="3 4">IEC33</strain>
    </source>
</reference>